<evidence type="ECO:0000313" key="1">
    <source>
        <dbReference type="EMBL" id="JAH85834.1"/>
    </source>
</evidence>
<protein>
    <submittedName>
        <fullName evidence="1">Uncharacterized protein</fullName>
    </submittedName>
</protein>
<organism evidence="1">
    <name type="scientific">Anguilla anguilla</name>
    <name type="common">European freshwater eel</name>
    <name type="synonym">Muraena anguilla</name>
    <dbReference type="NCBI Taxonomy" id="7936"/>
    <lineage>
        <taxon>Eukaryota</taxon>
        <taxon>Metazoa</taxon>
        <taxon>Chordata</taxon>
        <taxon>Craniata</taxon>
        <taxon>Vertebrata</taxon>
        <taxon>Euteleostomi</taxon>
        <taxon>Actinopterygii</taxon>
        <taxon>Neopterygii</taxon>
        <taxon>Teleostei</taxon>
        <taxon>Anguilliformes</taxon>
        <taxon>Anguillidae</taxon>
        <taxon>Anguilla</taxon>
    </lineage>
</organism>
<name>A0A0E9W638_ANGAN</name>
<sequence>MQMICNQIQNMTLLFDIMLMCLLYK</sequence>
<reference evidence="1" key="2">
    <citation type="journal article" date="2015" name="Fish Shellfish Immunol.">
        <title>Early steps in the European eel (Anguilla anguilla)-Vibrio vulnificus interaction in the gills: Role of the RtxA13 toxin.</title>
        <authorList>
            <person name="Callol A."/>
            <person name="Pajuelo D."/>
            <person name="Ebbesson L."/>
            <person name="Teles M."/>
            <person name="MacKenzie S."/>
            <person name="Amaro C."/>
        </authorList>
    </citation>
    <scope>NUCLEOTIDE SEQUENCE</scope>
</reference>
<dbReference type="EMBL" id="GBXM01022743">
    <property type="protein sequence ID" value="JAH85834.1"/>
    <property type="molecule type" value="Transcribed_RNA"/>
</dbReference>
<accession>A0A0E9W638</accession>
<proteinExistence type="predicted"/>
<reference evidence="1" key="1">
    <citation type="submission" date="2014-11" db="EMBL/GenBank/DDBJ databases">
        <authorList>
            <person name="Amaro Gonzalez C."/>
        </authorList>
    </citation>
    <scope>NUCLEOTIDE SEQUENCE</scope>
</reference>
<dbReference type="AlphaFoldDB" id="A0A0E9W638"/>